<dbReference type="EMBL" id="CP044016">
    <property type="protein sequence ID" value="QES87740.1"/>
    <property type="molecule type" value="Genomic_DNA"/>
</dbReference>
<dbReference type="RefSeq" id="WP_131328627.1">
    <property type="nucleotide sequence ID" value="NZ_CP044016.1"/>
</dbReference>
<protein>
    <submittedName>
        <fullName evidence="2">GSCFA domain-containing protein</fullName>
    </submittedName>
</protein>
<evidence type="ECO:0000313" key="3">
    <source>
        <dbReference type="Proteomes" id="UP000292424"/>
    </source>
</evidence>
<sequence>MQFQIPINIPKVQPTITYEDKLMLLGSCFTEHIGSFLENDKFNVFQNPFGIIFDPLTISNNVIRLIENRKVEKSELFERTEIWHHWDFHSAYSALEPNIALEKMNNSIENGYQFLKETKWLIITLGTAYNYTFLSENRSVANCHKVPGNQFRKNMMTIEEIIRAFDIMLYRLFHFNKDVQVIFTISPVRHIKDGIVENNRSKARLLEAAHHLVDKFDRIHYFPAYEILIDVLRDYRFYDADLVHPNYAGTAYVLDLFKNYSMSEETIKFSEIMHKIYLAKKHKPFNPESESHQKFLQKNYELCQELAEKYPYLNFEKELAFFKIN</sequence>
<dbReference type="OrthoDB" id="9807687at2"/>
<dbReference type="SUPFAM" id="SSF52266">
    <property type="entry name" value="SGNH hydrolase"/>
    <property type="match status" value="1"/>
</dbReference>
<proteinExistence type="predicted"/>
<dbReference type="Gene3D" id="3.40.50.1110">
    <property type="entry name" value="SGNH hydrolase"/>
    <property type="match status" value="1"/>
</dbReference>
<gene>
    <name evidence="2" type="ORF">E0W69_003345</name>
</gene>
<reference evidence="2 3" key="1">
    <citation type="submission" date="2019-09" db="EMBL/GenBank/DDBJ databases">
        <title>Complete genome sequence of Arachidicoccus sp. B3-10 isolated from apple orchard soil.</title>
        <authorList>
            <person name="Kim H.S."/>
            <person name="Han K.-I."/>
            <person name="Suh M.K."/>
            <person name="Lee K.C."/>
            <person name="Eom M.K."/>
            <person name="Kim J.-S."/>
            <person name="Kang S.W."/>
            <person name="Sin Y."/>
            <person name="Lee J.-S."/>
        </authorList>
    </citation>
    <scope>NUCLEOTIDE SEQUENCE [LARGE SCALE GENOMIC DNA]</scope>
    <source>
        <strain evidence="2 3">B3-10</strain>
    </source>
</reference>
<dbReference type="Pfam" id="PF08885">
    <property type="entry name" value="GSCFA"/>
    <property type="match status" value="1"/>
</dbReference>
<dbReference type="GO" id="GO:0016788">
    <property type="term" value="F:hydrolase activity, acting on ester bonds"/>
    <property type="evidence" value="ECO:0007669"/>
    <property type="project" value="UniProtKB-ARBA"/>
</dbReference>
<dbReference type="CDD" id="cd00229">
    <property type="entry name" value="SGNH_hydrolase"/>
    <property type="match status" value="1"/>
</dbReference>
<name>A0A5P2G1M2_9BACT</name>
<evidence type="ECO:0000313" key="2">
    <source>
        <dbReference type="EMBL" id="QES87740.1"/>
    </source>
</evidence>
<organism evidence="2 3">
    <name type="scientific">Rhizosphaericola mali</name>
    <dbReference type="NCBI Taxonomy" id="2545455"/>
    <lineage>
        <taxon>Bacteria</taxon>
        <taxon>Pseudomonadati</taxon>
        <taxon>Bacteroidota</taxon>
        <taxon>Chitinophagia</taxon>
        <taxon>Chitinophagales</taxon>
        <taxon>Chitinophagaceae</taxon>
        <taxon>Rhizosphaericola</taxon>
    </lineage>
</organism>
<dbReference type="InterPro" id="IPR036514">
    <property type="entry name" value="SGNH_hydro_sf"/>
</dbReference>
<dbReference type="KEGG" id="arac:E0W69_003345"/>
<evidence type="ECO:0000259" key="1">
    <source>
        <dbReference type="Pfam" id="PF08885"/>
    </source>
</evidence>
<keyword evidence="3" id="KW-1185">Reference proteome</keyword>
<accession>A0A5P2G1M2</accession>
<dbReference type="InterPro" id="IPR014982">
    <property type="entry name" value="GSCFA"/>
</dbReference>
<dbReference type="Proteomes" id="UP000292424">
    <property type="component" value="Chromosome"/>
</dbReference>
<dbReference type="AlphaFoldDB" id="A0A5P2G1M2"/>
<feature type="domain" description="GSCFA" evidence="1">
    <location>
        <begin position="21"/>
        <end position="257"/>
    </location>
</feature>